<protein>
    <recommendedName>
        <fullName evidence="3">SpoIIAA-like</fullName>
    </recommendedName>
</protein>
<evidence type="ECO:0000313" key="2">
    <source>
        <dbReference type="Proteomes" id="UP000237839"/>
    </source>
</evidence>
<dbReference type="Proteomes" id="UP000237839">
    <property type="component" value="Unassembled WGS sequence"/>
</dbReference>
<organism evidence="1 2">
    <name type="scientific">Solimicrobium silvestre</name>
    <dbReference type="NCBI Taxonomy" id="2099400"/>
    <lineage>
        <taxon>Bacteria</taxon>
        <taxon>Pseudomonadati</taxon>
        <taxon>Pseudomonadota</taxon>
        <taxon>Betaproteobacteria</taxon>
        <taxon>Burkholderiales</taxon>
        <taxon>Oxalobacteraceae</taxon>
        <taxon>Solimicrobium</taxon>
    </lineage>
</organism>
<sequence length="155" mass="17277">MNKPTIQISREIFSNEKFPPHGKFSASLDGQLIHMEATGPFNFELLSAYYEATLPMYVEAHSHGAYAVLVEFHRSMLMNCEAVQLLAESVARLVRNDNVMIAVAYVSGLEVEGQSVMVPYIQKNVFEANGIVFKVFNAVADAEIWLHQLLADGVK</sequence>
<dbReference type="OrthoDB" id="8899166at2"/>
<gene>
    <name evidence="1" type="ORF">S2091_2628</name>
</gene>
<name>A0A2S9GXY1_9BURK</name>
<evidence type="ECO:0008006" key="3">
    <source>
        <dbReference type="Google" id="ProtNLM"/>
    </source>
</evidence>
<dbReference type="RefSeq" id="WP_105532391.1">
    <property type="nucleotide sequence ID" value="NZ_PUGF01000012.1"/>
</dbReference>
<keyword evidence="2" id="KW-1185">Reference proteome</keyword>
<proteinExistence type="predicted"/>
<dbReference type="AlphaFoldDB" id="A0A2S9GXY1"/>
<evidence type="ECO:0000313" key="1">
    <source>
        <dbReference type="EMBL" id="PRC92573.1"/>
    </source>
</evidence>
<dbReference type="EMBL" id="PUGF01000012">
    <property type="protein sequence ID" value="PRC92573.1"/>
    <property type="molecule type" value="Genomic_DNA"/>
</dbReference>
<accession>A0A2S9GXY1</accession>
<reference evidence="1 2" key="1">
    <citation type="submission" date="2018-02" db="EMBL/GenBank/DDBJ databases">
        <title>Solimicrobium silvestre gen. nov., sp. nov., isolated from alpine forest soil.</title>
        <authorList>
            <person name="Margesin R."/>
            <person name="Albuquerque L."/>
            <person name="Zhang D.-C."/>
            <person name="Froufe H.J.C."/>
            <person name="Severino R."/>
            <person name="Roxo I."/>
            <person name="Egas C."/>
            <person name="Da Costa M.S."/>
        </authorList>
    </citation>
    <scope>NUCLEOTIDE SEQUENCE [LARGE SCALE GENOMIC DNA]</scope>
    <source>
        <strain evidence="1 2">S20-91</strain>
    </source>
</reference>
<comment type="caution">
    <text evidence="1">The sequence shown here is derived from an EMBL/GenBank/DDBJ whole genome shotgun (WGS) entry which is preliminary data.</text>
</comment>